<gene>
    <name evidence="7" type="ORF">ACFPQ4_14405</name>
</gene>
<evidence type="ECO:0000256" key="2">
    <source>
        <dbReference type="ARBA" id="ARBA00023125"/>
    </source>
</evidence>
<feature type="domain" description="HTH araC/xylS-type" evidence="5">
    <location>
        <begin position="159"/>
        <end position="257"/>
    </location>
</feature>
<organism evidence="7 8">
    <name type="scientific">Cohnella yongneupensis</name>
    <dbReference type="NCBI Taxonomy" id="425006"/>
    <lineage>
        <taxon>Bacteria</taxon>
        <taxon>Bacillati</taxon>
        <taxon>Bacillota</taxon>
        <taxon>Bacilli</taxon>
        <taxon>Bacillales</taxon>
        <taxon>Paenibacillaceae</taxon>
        <taxon>Cohnella</taxon>
    </lineage>
</organism>
<evidence type="ECO:0000256" key="4">
    <source>
        <dbReference type="PROSITE-ProRule" id="PRU00169"/>
    </source>
</evidence>
<dbReference type="PROSITE" id="PS01124">
    <property type="entry name" value="HTH_ARAC_FAMILY_2"/>
    <property type="match status" value="1"/>
</dbReference>
<comment type="caution">
    <text evidence="7">The sequence shown here is derived from an EMBL/GenBank/DDBJ whole genome shotgun (WGS) entry which is preliminary data.</text>
</comment>
<evidence type="ECO:0000259" key="5">
    <source>
        <dbReference type="PROSITE" id="PS01124"/>
    </source>
</evidence>
<keyword evidence="3" id="KW-0804">Transcription</keyword>
<keyword evidence="2" id="KW-0238">DNA-binding</keyword>
<evidence type="ECO:0000256" key="3">
    <source>
        <dbReference type="ARBA" id="ARBA00023163"/>
    </source>
</evidence>
<reference evidence="8" key="1">
    <citation type="journal article" date="2019" name="Int. J. Syst. Evol. Microbiol.">
        <title>The Global Catalogue of Microorganisms (GCM) 10K type strain sequencing project: providing services to taxonomists for standard genome sequencing and annotation.</title>
        <authorList>
            <consortium name="The Broad Institute Genomics Platform"/>
            <consortium name="The Broad Institute Genome Sequencing Center for Infectious Disease"/>
            <person name="Wu L."/>
            <person name="Ma J."/>
        </authorList>
    </citation>
    <scope>NUCLEOTIDE SEQUENCE [LARGE SCALE GENOMIC DNA]</scope>
    <source>
        <strain evidence="8">CGMCC 1.18578</strain>
    </source>
</reference>
<dbReference type="RefSeq" id="WP_378112569.1">
    <property type="nucleotide sequence ID" value="NZ_JBHSNC010000043.1"/>
</dbReference>
<dbReference type="PANTHER" id="PTHR43280:SF28">
    <property type="entry name" value="HTH-TYPE TRANSCRIPTIONAL ACTIVATOR RHAS"/>
    <property type="match status" value="1"/>
</dbReference>
<proteinExistence type="predicted"/>
<dbReference type="CDD" id="cd17536">
    <property type="entry name" value="REC_YesN-like"/>
    <property type="match status" value="1"/>
</dbReference>
<dbReference type="SMART" id="SM00448">
    <property type="entry name" value="REC"/>
    <property type="match status" value="1"/>
</dbReference>
<protein>
    <submittedName>
        <fullName evidence="7">Response regulator</fullName>
    </submittedName>
</protein>
<name>A0ABW0R486_9BACL</name>
<dbReference type="PROSITE" id="PS00041">
    <property type="entry name" value="HTH_ARAC_FAMILY_1"/>
    <property type="match status" value="1"/>
</dbReference>
<dbReference type="SUPFAM" id="SSF46689">
    <property type="entry name" value="Homeodomain-like"/>
    <property type="match status" value="2"/>
</dbReference>
<dbReference type="InterPro" id="IPR011006">
    <property type="entry name" value="CheY-like_superfamily"/>
</dbReference>
<accession>A0ABW0R486</accession>
<dbReference type="Gene3D" id="1.10.10.60">
    <property type="entry name" value="Homeodomain-like"/>
    <property type="match status" value="2"/>
</dbReference>
<keyword evidence="4" id="KW-0597">Phosphoprotein</keyword>
<dbReference type="PANTHER" id="PTHR43280">
    <property type="entry name" value="ARAC-FAMILY TRANSCRIPTIONAL REGULATOR"/>
    <property type="match status" value="1"/>
</dbReference>
<dbReference type="PROSITE" id="PS50110">
    <property type="entry name" value="RESPONSE_REGULATORY"/>
    <property type="match status" value="1"/>
</dbReference>
<dbReference type="InterPro" id="IPR001789">
    <property type="entry name" value="Sig_transdc_resp-reg_receiver"/>
</dbReference>
<dbReference type="SUPFAM" id="SSF52172">
    <property type="entry name" value="CheY-like"/>
    <property type="match status" value="1"/>
</dbReference>
<dbReference type="Pfam" id="PF12833">
    <property type="entry name" value="HTH_18"/>
    <property type="match status" value="1"/>
</dbReference>
<dbReference type="InterPro" id="IPR018062">
    <property type="entry name" value="HTH_AraC-typ_CS"/>
</dbReference>
<evidence type="ECO:0000259" key="6">
    <source>
        <dbReference type="PROSITE" id="PS50110"/>
    </source>
</evidence>
<dbReference type="Proteomes" id="UP001596108">
    <property type="component" value="Unassembled WGS sequence"/>
</dbReference>
<dbReference type="InterPro" id="IPR009057">
    <property type="entry name" value="Homeodomain-like_sf"/>
</dbReference>
<dbReference type="InterPro" id="IPR018060">
    <property type="entry name" value="HTH_AraC"/>
</dbReference>
<dbReference type="PRINTS" id="PR00032">
    <property type="entry name" value="HTHARAC"/>
</dbReference>
<dbReference type="InterPro" id="IPR020449">
    <property type="entry name" value="Tscrpt_reg_AraC-type_HTH"/>
</dbReference>
<dbReference type="EMBL" id="JBHSNC010000043">
    <property type="protein sequence ID" value="MFC5530627.1"/>
    <property type="molecule type" value="Genomic_DNA"/>
</dbReference>
<sequence length="266" mass="30065">MRTKSILIVDDEPRTRQGLKTMLEKWGAGRYRIMTADNGQDALLTLAETAIDLMITDIRMPEISGLSLAAQIKENPALHQPSIILISGYAEFDYAQQAIQLGVVNYLLKPISKDKLIEAVEQALEAGEERSRVGMMRKFVDPQLLDSNVNNANLSESVRDALTYMEEHIERTVTLREVADHVHLNASYFSVLFKEQLKMTFSEFVARTKLQKAKEMLLTTKLPISEIAERVGYQTAKYFNKVFKEYEGQSPGQYRSGLTGEPSDVQ</sequence>
<keyword evidence="8" id="KW-1185">Reference proteome</keyword>
<keyword evidence="1" id="KW-0805">Transcription regulation</keyword>
<dbReference type="Gene3D" id="3.40.50.2300">
    <property type="match status" value="1"/>
</dbReference>
<dbReference type="Pfam" id="PF00072">
    <property type="entry name" value="Response_reg"/>
    <property type="match status" value="1"/>
</dbReference>
<evidence type="ECO:0000313" key="7">
    <source>
        <dbReference type="EMBL" id="MFC5530627.1"/>
    </source>
</evidence>
<feature type="modified residue" description="4-aspartylphosphate" evidence="4">
    <location>
        <position position="57"/>
    </location>
</feature>
<dbReference type="SMART" id="SM00342">
    <property type="entry name" value="HTH_ARAC"/>
    <property type="match status" value="1"/>
</dbReference>
<feature type="domain" description="Response regulatory" evidence="6">
    <location>
        <begin position="5"/>
        <end position="124"/>
    </location>
</feature>
<evidence type="ECO:0000313" key="8">
    <source>
        <dbReference type="Proteomes" id="UP001596108"/>
    </source>
</evidence>
<evidence type="ECO:0000256" key="1">
    <source>
        <dbReference type="ARBA" id="ARBA00023015"/>
    </source>
</evidence>